<dbReference type="SMART" id="SM00248">
    <property type="entry name" value="ANK"/>
    <property type="match status" value="1"/>
</dbReference>
<dbReference type="PROSITE" id="PS50103">
    <property type="entry name" value="ZF_C3H1"/>
    <property type="match status" value="2"/>
</dbReference>
<dbReference type="PANTHER" id="PTHR24171:SF9">
    <property type="entry name" value="ANKYRIN REPEAT DOMAIN-CONTAINING PROTEIN 39"/>
    <property type="match status" value="1"/>
</dbReference>
<feature type="region of interest" description="Disordered" evidence="5">
    <location>
        <begin position="89"/>
        <end position="111"/>
    </location>
</feature>
<evidence type="ECO:0000259" key="6">
    <source>
        <dbReference type="PROSITE" id="PS50103"/>
    </source>
</evidence>
<dbReference type="OrthoDB" id="20872at2759"/>
<dbReference type="PROSITE" id="PS50297">
    <property type="entry name" value="ANK_REP_REGION"/>
    <property type="match status" value="1"/>
</dbReference>
<evidence type="ECO:0000313" key="7">
    <source>
        <dbReference type="EMBL" id="KAG5173981.1"/>
    </source>
</evidence>
<dbReference type="EMBL" id="JAFIQS010000001">
    <property type="protein sequence ID" value="KAG5173981.1"/>
    <property type="molecule type" value="Genomic_DNA"/>
</dbReference>
<reference evidence="7" key="1">
    <citation type="submission" date="2021-02" db="EMBL/GenBank/DDBJ databases">
        <title>Psilocybe cubensis genome.</title>
        <authorList>
            <person name="Mckernan K.J."/>
            <person name="Crawford S."/>
            <person name="Trippe A."/>
            <person name="Kane L.T."/>
            <person name="Mclaughlin S."/>
        </authorList>
    </citation>
    <scope>NUCLEOTIDE SEQUENCE [LARGE SCALE GENOMIC DNA]</scope>
    <source>
        <strain evidence="7">MGC-MH-2018</strain>
    </source>
</reference>
<feature type="compositionally biased region" description="Basic and acidic residues" evidence="5">
    <location>
        <begin position="569"/>
        <end position="578"/>
    </location>
</feature>
<feature type="compositionally biased region" description="Polar residues" evidence="5">
    <location>
        <begin position="474"/>
        <end position="484"/>
    </location>
</feature>
<dbReference type="AlphaFoldDB" id="A0A8H7Y5I9"/>
<dbReference type="Gene3D" id="4.10.1000.10">
    <property type="entry name" value="Zinc finger, CCCH-type"/>
    <property type="match status" value="1"/>
</dbReference>
<dbReference type="Gene3D" id="1.25.40.20">
    <property type="entry name" value="Ankyrin repeat-containing domain"/>
    <property type="match status" value="1"/>
</dbReference>
<keyword evidence="4" id="KW-0862">Zinc</keyword>
<feature type="region of interest" description="Disordered" evidence="5">
    <location>
        <begin position="459"/>
        <end position="616"/>
    </location>
</feature>
<keyword evidence="4" id="KW-0479">Metal-binding</keyword>
<dbReference type="GO" id="GO:0008270">
    <property type="term" value="F:zinc ion binding"/>
    <property type="evidence" value="ECO:0007669"/>
    <property type="project" value="UniProtKB-KW"/>
</dbReference>
<feature type="domain" description="C3H1-type" evidence="6">
    <location>
        <begin position="391"/>
        <end position="418"/>
    </location>
</feature>
<sequence length="645" mass="68770">MVSPLWKAASDGDLQKVLEYLSEPSAVDIELKDHTGATPLIEAVRNGHIEVVRVLLEKGADPSNSSSQGRPENHTSDPAILELLHAAQNKPAPNGIPSPQPAYPADGQEDPEKRFYAPPPADTYMYYPTINPSLSTVNESGVFYPSHPPADSANGMGNLPPPDVARLIPCRYFPACRYGAQCMFAHPQTPYFQPGPMPPVQYPPFDPMGHQYMPQYYPSPPPFQQSPAGHPMSPMSPPPGPPMMHARTPSEVISPSMGHFSPSGPPPPPIPYGPMSPPVYSHPGQVPISMPPISPLPALHPHGPPPPPPHSVPQPPSNLYNSNSSVPPFSLHQDAPAPYPVPVPPTNANYPDAPNGVRPDNAPVENYNAHSNHREGANNHRRGSARRPSFSSRKPPCLFYPAGRCKNGDDCRFPHVLNESGAAPVHSGFPAARGGAPRPRPQANGVNGVAHVEARLNNMSIQDQETPRQKNGAEGSSRSHSSDAGNRPKFHQGSKHPNTGANNKKAAAVRQQQQQQQQQQQRQQRVPNADEFPVLGGSTTPTRVPGVNGIVNGHSGPTAAQVLQAPPPTRKDGSKESSTRGATPDPVRVNASKDSKQESSTPLENSTIAQDQPTTSNVAKAPVMTFAAAATSGANEVSKEVSVSA</sequence>
<dbReference type="InterPro" id="IPR002110">
    <property type="entry name" value="Ankyrin_rpt"/>
</dbReference>
<dbReference type="SMART" id="SM00356">
    <property type="entry name" value="ZnF_C3H1"/>
    <property type="match status" value="2"/>
</dbReference>
<dbReference type="PANTHER" id="PTHR24171">
    <property type="entry name" value="ANKYRIN REPEAT DOMAIN-CONTAINING PROTEIN 39-RELATED"/>
    <property type="match status" value="1"/>
</dbReference>
<comment type="caution">
    <text evidence="7">The sequence shown here is derived from an EMBL/GenBank/DDBJ whole genome shotgun (WGS) entry which is preliminary data.</text>
</comment>
<proteinExistence type="predicted"/>
<feature type="region of interest" description="Disordered" evidence="5">
    <location>
        <begin position="219"/>
        <end position="396"/>
    </location>
</feature>
<feature type="zinc finger region" description="C3H1-type" evidence="4">
    <location>
        <begin position="165"/>
        <end position="189"/>
    </location>
</feature>
<dbReference type="GO" id="GO:0010468">
    <property type="term" value="P:regulation of gene expression"/>
    <property type="evidence" value="ECO:0007669"/>
    <property type="project" value="UniProtKB-ARBA"/>
</dbReference>
<organism evidence="7">
    <name type="scientific">Psilocybe cubensis</name>
    <name type="common">Psychedelic mushroom</name>
    <name type="synonym">Stropharia cubensis</name>
    <dbReference type="NCBI Taxonomy" id="181762"/>
    <lineage>
        <taxon>Eukaryota</taxon>
        <taxon>Fungi</taxon>
        <taxon>Dikarya</taxon>
        <taxon>Basidiomycota</taxon>
        <taxon>Agaricomycotina</taxon>
        <taxon>Agaricomycetes</taxon>
        <taxon>Agaricomycetidae</taxon>
        <taxon>Agaricales</taxon>
        <taxon>Agaricineae</taxon>
        <taxon>Strophariaceae</taxon>
        <taxon>Psilocybe</taxon>
    </lineage>
</organism>
<dbReference type="InterPro" id="IPR036770">
    <property type="entry name" value="Ankyrin_rpt-contain_sf"/>
</dbReference>
<dbReference type="InterPro" id="IPR000571">
    <property type="entry name" value="Znf_CCCH"/>
</dbReference>
<dbReference type="PROSITE" id="PS50088">
    <property type="entry name" value="ANK_REPEAT"/>
    <property type="match status" value="1"/>
</dbReference>
<feature type="compositionally biased region" description="Pro residues" evidence="5">
    <location>
        <begin position="263"/>
        <end position="277"/>
    </location>
</feature>
<evidence type="ECO:0000256" key="2">
    <source>
        <dbReference type="ARBA" id="ARBA00023043"/>
    </source>
</evidence>
<dbReference type="Pfam" id="PF12796">
    <property type="entry name" value="Ank_2"/>
    <property type="match status" value="1"/>
</dbReference>
<dbReference type="Pfam" id="PF14608">
    <property type="entry name" value="zf-CCCH_2"/>
    <property type="match status" value="2"/>
</dbReference>
<feature type="domain" description="C3H1-type" evidence="6">
    <location>
        <begin position="165"/>
        <end position="189"/>
    </location>
</feature>
<evidence type="ECO:0000256" key="3">
    <source>
        <dbReference type="PROSITE-ProRule" id="PRU00023"/>
    </source>
</evidence>
<gene>
    <name evidence="7" type="ORF">JR316_000639</name>
</gene>
<name>A0A8H7Y5I9_PSICU</name>
<feature type="compositionally biased region" description="Pro residues" evidence="5">
    <location>
        <begin position="302"/>
        <end position="316"/>
    </location>
</feature>
<feature type="zinc finger region" description="C3H1-type" evidence="4">
    <location>
        <begin position="391"/>
        <end position="418"/>
    </location>
</feature>
<accession>A0A8H7Y5I9</accession>
<evidence type="ECO:0000256" key="5">
    <source>
        <dbReference type="SAM" id="MobiDB-lite"/>
    </source>
</evidence>
<keyword evidence="2 3" id="KW-0040">ANK repeat</keyword>
<feature type="compositionally biased region" description="Low complexity" evidence="5">
    <location>
        <begin position="510"/>
        <end position="525"/>
    </location>
</feature>
<evidence type="ECO:0000256" key="4">
    <source>
        <dbReference type="PROSITE-ProRule" id="PRU00723"/>
    </source>
</evidence>
<protein>
    <recommendedName>
        <fullName evidence="6">C3H1-type domain-containing protein</fullName>
    </recommendedName>
</protein>
<dbReference type="SUPFAM" id="SSF48403">
    <property type="entry name" value="Ankyrin repeat"/>
    <property type="match status" value="1"/>
</dbReference>
<feature type="compositionally biased region" description="Polar residues" evidence="5">
    <location>
        <begin position="598"/>
        <end position="616"/>
    </location>
</feature>
<keyword evidence="1" id="KW-0677">Repeat</keyword>
<feature type="repeat" description="ANK" evidence="3">
    <location>
        <begin position="35"/>
        <end position="67"/>
    </location>
</feature>
<keyword evidence="4" id="KW-0863">Zinc-finger</keyword>
<evidence type="ECO:0000256" key="1">
    <source>
        <dbReference type="ARBA" id="ARBA00022737"/>
    </source>
</evidence>